<dbReference type="AlphaFoldDB" id="A0A0R2ASC3"/>
<accession>A0A0R2ASC3</accession>
<dbReference type="PATRIC" id="fig|1423772.3.peg.1917"/>
<comment type="caution">
    <text evidence="1">The sequence shown here is derived from an EMBL/GenBank/DDBJ whole genome shotgun (WGS) entry which is preliminary data.</text>
</comment>
<gene>
    <name evidence="1" type="ORF">FC48_GL001797</name>
</gene>
<dbReference type="Proteomes" id="UP000051612">
    <property type="component" value="Unassembled WGS sequence"/>
</dbReference>
<sequence>MSCTSHFLQVHSWKARTSLLANTQSAWTCVSLSTMKCAKKRFNALRKAALATGVPYSF</sequence>
<organism evidence="1 2">
    <name type="scientific">Ligilactobacillus murinus DSM 20452 = NBRC 14221</name>
    <dbReference type="NCBI Taxonomy" id="1423772"/>
    <lineage>
        <taxon>Bacteria</taxon>
        <taxon>Bacillati</taxon>
        <taxon>Bacillota</taxon>
        <taxon>Bacilli</taxon>
        <taxon>Lactobacillales</taxon>
        <taxon>Lactobacillaceae</taxon>
        <taxon>Ligilactobacillus</taxon>
    </lineage>
</organism>
<reference evidence="1 2" key="1">
    <citation type="journal article" date="2015" name="Genome Announc.">
        <title>Expanding the biotechnology potential of lactobacilli through comparative genomics of 213 strains and associated genera.</title>
        <authorList>
            <person name="Sun Z."/>
            <person name="Harris H.M."/>
            <person name="McCann A."/>
            <person name="Guo C."/>
            <person name="Argimon S."/>
            <person name="Zhang W."/>
            <person name="Yang X."/>
            <person name="Jeffery I.B."/>
            <person name="Cooney J.C."/>
            <person name="Kagawa T.F."/>
            <person name="Liu W."/>
            <person name="Song Y."/>
            <person name="Salvetti E."/>
            <person name="Wrobel A."/>
            <person name="Rasinkangas P."/>
            <person name="Parkhill J."/>
            <person name="Rea M.C."/>
            <person name="O'Sullivan O."/>
            <person name="Ritari J."/>
            <person name="Douillard F.P."/>
            <person name="Paul Ross R."/>
            <person name="Yang R."/>
            <person name="Briner A.E."/>
            <person name="Felis G.E."/>
            <person name="de Vos W.M."/>
            <person name="Barrangou R."/>
            <person name="Klaenhammer T.R."/>
            <person name="Caufield P.W."/>
            <person name="Cui Y."/>
            <person name="Zhang H."/>
            <person name="O'Toole P.W."/>
        </authorList>
    </citation>
    <scope>NUCLEOTIDE SEQUENCE [LARGE SCALE GENOMIC DNA]</scope>
    <source>
        <strain evidence="1 2">DSM 20452</strain>
    </source>
</reference>
<dbReference type="EMBL" id="AYYN01000176">
    <property type="protein sequence ID" value="KRM70270.1"/>
    <property type="molecule type" value="Genomic_DNA"/>
</dbReference>
<proteinExistence type="predicted"/>
<evidence type="ECO:0000313" key="2">
    <source>
        <dbReference type="Proteomes" id="UP000051612"/>
    </source>
</evidence>
<protein>
    <submittedName>
        <fullName evidence="1">Uncharacterized protein</fullName>
    </submittedName>
</protein>
<evidence type="ECO:0000313" key="1">
    <source>
        <dbReference type="EMBL" id="KRM70270.1"/>
    </source>
</evidence>
<name>A0A0R2ASC3_9LACO</name>